<evidence type="ECO:0000313" key="2">
    <source>
        <dbReference type="Proteomes" id="UP000230750"/>
    </source>
</evidence>
<comment type="caution">
    <text evidence="1">The sequence shown here is derived from an EMBL/GenBank/DDBJ whole genome shotgun (WGS) entry which is preliminary data.</text>
</comment>
<evidence type="ECO:0000313" key="1">
    <source>
        <dbReference type="EMBL" id="PIK39515.1"/>
    </source>
</evidence>
<accession>A0A2G8JUZ0</accession>
<name>A0A2G8JUZ0_STIJA</name>
<dbReference type="Proteomes" id="UP000230750">
    <property type="component" value="Unassembled WGS sequence"/>
</dbReference>
<dbReference type="AlphaFoldDB" id="A0A2G8JUZ0"/>
<protein>
    <submittedName>
        <fullName evidence="1">Uncharacterized protein</fullName>
    </submittedName>
</protein>
<dbReference type="EMBL" id="MRZV01001231">
    <property type="protein sequence ID" value="PIK39515.1"/>
    <property type="molecule type" value="Genomic_DNA"/>
</dbReference>
<reference evidence="1 2" key="1">
    <citation type="journal article" date="2017" name="PLoS Biol.">
        <title>The sea cucumber genome provides insights into morphological evolution and visceral regeneration.</title>
        <authorList>
            <person name="Zhang X."/>
            <person name="Sun L."/>
            <person name="Yuan J."/>
            <person name="Sun Y."/>
            <person name="Gao Y."/>
            <person name="Zhang L."/>
            <person name="Li S."/>
            <person name="Dai H."/>
            <person name="Hamel J.F."/>
            <person name="Liu C."/>
            <person name="Yu Y."/>
            <person name="Liu S."/>
            <person name="Lin W."/>
            <person name="Guo K."/>
            <person name="Jin S."/>
            <person name="Xu P."/>
            <person name="Storey K.B."/>
            <person name="Huan P."/>
            <person name="Zhang T."/>
            <person name="Zhou Y."/>
            <person name="Zhang J."/>
            <person name="Lin C."/>
            <person name="Li X."/>
            <person name="Xing L."/>
            <person name="Huo D."/>
            <person name="Sun M."/>
            <person name="Wang L."/>
            <person name="Mercier A."/>
            <person name="Li F."/>
            <person name="Yang H."/>
            <person name="Xiang J."/>
        </authorList>
    </citation>
    <scope>NUCLEOTIDE SEQUENCE [LARGE SCALE GENOMIC DNA]</scope>
    <source>
        <strain evidence="1">Shaxun</strain>
        <tissue evidence="1">Muscle</tissue>
    </source>
</reference>
<keyword evidence="2" id="KW-1185">Reference proteome</keyword>
<gene>
    <name evidence="1" type="ORF">BSL78_23649</name>
</gene>
<sequence length="388" mass="45010">MHKSDDGIDEEKCEMNLKKIHEEITDAVAEIRTAVDHIRKEYTVPFFCPLIEAQTHDLKYASSPLSFADIKIKLSHGASTMSFKEGSEYYLNTYFAKETTYRIPVGYKKRRKEAKVRNEDLGKRQLSHIPDEDIPNNEPILSKRKGFNAEENVASCIEKWGKQNGKRMMIFTNLRIPDRTIYYPRDIRFAVHSQSSDTHRYRRAEFELWQPGGVGCLQVSPPIHTLKACDSLKISLNINSLVAELAGVSQAPDYKGESPAIIELGVFDQYTFTGCENALIIVIDPYRLFQCGKGIKMKYWMNLFTRTTSQHVHVYWPKDEALRMWRGDLDSYDKLTENRKYLTEEDKKARWEFTEDGRKSTEDIVEKLDQNNLIIKIPVSMDEEIIQM</sequence>
<proteinExistence type="predicted"/>
<organism evidence="1 2">
    <name type="scientific">Stichopus japonicus</name>
    <name type="common">Sea cucumber</name>
    <dbReference type="NCBI Taxonomy" id="307972"/>
    <lineage>
        <taxon>Eukaryota</taxon>
        <taxon>Metazoa</taxon>
        <taxon>Echinodermata</taxon>
        <taxon>Eleutherozoa</taxon>
        <taxon>Echinozoa</taxon>
        <taxon>Holothuroidea</taxon>
        <taxon>Aspidochirotacea</taxon>
        <taxon>Aspidochirotida</taxon>
        <taxon>Stichopodidae</taxon>
        <taxon>Apostichopus</taxon>
    </lineage>
</organism>